<dbReference type="CDD" id="cd00342">
    <property type="entry name" value="gram_neg_porins"/>
    <property type="match status" value="1"/>
</dbReference>
<keyword evidence="8" id="KW-0626">Porin</keyword>
<dbReference type="PANTHER" id="PTHR34501:SF9">
    <property type="entry name" value="MAJOR OUTER MEMBRANE PROTEIN P.IA"/>
    <property type="match status" value="1"/>
</dbReference>
<proteinExistence type="predicted"/>
<evidence type="ECO:0000256" key="1">
    <source>
        <dbReference type="ARBA" id="ARBA00004571"/>
    </source>
</evidence>
<keyword evidence="5" id="KW-0812">Transmembrane</keyword>
<dbReference type="EMBL" id="JAQQXR010000002">
    <property type="protein sequence ID" value="MDC8757677.1"/>
    <property type="molecule type" value="Genomic_DNA"/>
</dbReference>
<evidence type="ECO:0000256" key="10">
    <source>
        <dbReference type="ARBA" id="ARBA00023237"/>
    </source>
</evidence>
<comment type="subunit">
    <text evidence="2">Homotrimer.</text>
</comment>
<keyword evidence="9" id="KW-0472">Membrane</keyword>
<evidence type="ECO:0000256" key="3">
    <source>
        <dbReference type="ARBA" id="ARBA00022448"/>
    </source>
</evidence>
<evidence type="ECO:0000256" key="8">
    <source>
        <dbReference type="ARBA" id="ARBA00023114"/>
    </source>
</evidence>
<keyword evidence="13" id="KW-1185">Reference proteome</keyword>
<dbReference type="InterPro" id="IPR050298">
    <property type="entry name" value="Gram-neg_bact_OMP"/>
</dbReference>
<evidence type="ECO:0000313" key="13">
    <source>
        <dbReference type="Proteomes" id="UP001221208"/>
    </source>
</evidence>
<keyword evidence="6" id="KW-0732">Signal</keyword>
<dbReference type="InterPro" id="IPR001702">
    <property type="entry name" value="Porin_Gram-ve"/>
</dbReference>
<organism evidence="12 13">
    <name type="scientific">Janthinobacterium fluminis</name>
    <dbReference type="NCBI Taxonomy" id="2987524"/>
    <lineage>
        <taxon>Bacteria</taxon>
        <taxon>Pseudomonadati</taxon>
        <taxon>Pseudomonadota</taxon>
        <taxon>Betaproteobacteria</taxon>
        <taxon>Burkholderiales</taxon>
        <taxon>Oxalobacteraceae</taxon>
        <taxon>Janthinobacterium</taxon>
    </lineage>
</organism>
<dbReference type="Pfam" id="PF13609">
    <property type="entry name" value="Porin_4"/>
    <property type="match status" value="1"/>
</dbReference>
<gene>
    <name evidence="12" type="ORF">OIK44_08765</name>
</gene>
<dbReference type="Gene3D" id="2.40.160.10">
    <property type="entry name" value="Porin"/>
    <property type="match status" value="1"/>
</dbReference>
<dbReference type="RefSeq" id="WP_273670343.1">
    <property type="nucleotide sequence ID" value="NZ_JAQQXR010000002.1"/>
</dbReference>
<keyword evidence="10" id="KW-0998">Cell outer membrane</keyword>
<reference evidence="12 13" key="1">
    <citation type="submission" date="2022-10" db="EMBL/GenBank/DDBJ databases">
        <title>Janthinobacterium sp. hw3 Genome sequencing.</title>
        <authorList>
            <person name="Park S."/>
        </authorList>
    </citation>
    <scope>NUCLEOTIDE SEQUENCE [LARGE SCALE GENOMIC DNA]</scope>
    <source>
        <strain evidence="13">hw3</strain>
    </source>
</reference>
<sequence length="346" mass="36712">MLPDWAGISVICPVGNALCNCTILSTSCREFQVKKLTLAALIIGGFAASAQAQSNVTVYGVVDLGLAKSSGTSAVQRENHASRLGFKGSEDLGNGLSAIFNLESEIKADTGEQKGGLFDRQATIGLKGSFGTVRLGRTKDLVDGAQTRVEPFNADGVVGKVNESMMRVGVSDSRVSNAITYDSPNMEGFVASAQYVLSEIKDADAGYSALLTYDNGPFSAHAGYERAAQKVANSAKPSMYVIGGGYKFGDAKITAAYAKGDSKDVKKGKQNAFLLGLSYTIGQGDAKVVYGKGKQTIAGKSDIDTVKEFGLGYDYHLSKRTDLYAYAGRERVKEMTSYQLGISHKF</sequence>
<evidence type="ECO:0000256" key="6">
    <source>
        <dbReference type="ARBA" id="ARBA00022729"/>
    </source>
</evidence>
<accession>A0ABT5K1P3</accession>
<dbReference type="InterPro" id="IPR002299">
    <property type="entry name" value="Porin_Neis"/>
</dbReference>
<evidence type="ECO:0000256" key="2">
    <source>
        <dbReference type="ARBA" id="ARBA00011233"/>
    </source>
</evidence>
<evidence type="ECO:0000256" key="7">
    <source>
        <dbReference type="ARBA" id="ARBA00023065"/>
    </source>
</evidence>
<dbReference type="SUPFAM" id="SSF56935">
    <property type="entry name" value="Porins"/>
    <property type="match status" value="1"/>
</dbReference>
<keyword evidence="4" id="KW-1134">Transmembrane beta strand</keyword>
<evidence type="ECO:0000313" key="12">
    <source>
        <dbReference type="EMBL" id="MDC8757677.1"/>
    </source>
</evidence>
<comment type="subcellular location">
    <subcellularLocation>
        <location evidence="1">Cell outer membrane</location>
        <topology evidence="1">Multi-pass membrane protein</topology>
    </subcellularLocation>
</comment>
<feature type="domain" description="Porin" evidence="11">
    <location>
        <begin position="39"/>
        <end position="332"/>
    </location>
</feature>
<dbReference type="InterPro" id="IPR033900">
    <property type="entry name" value="Gram_neg_porin_domain"/>
</dbReference>
<protein>
    <submittedName>
        <fullName evidence="12">Porin</fullName>
    </submittedName>
</protein>
<evidence type="ECO:0000256" key="5">
    <source>
        <dbReference type="ARBA" id="ARBA00022692"/>
    </source>
</evidence>
<comment type="caution">
    <text evidence="12">The sequence shown here is derived from an EMBL/GenBank/DDBJ whole genome shotgun (WGS) entry which is preliminary data.</text>
</comment>
<dbReference type="Proteomes" id="UP001221208">
    <property type="component" value="Unassembled WGS sequence"/>
</dbReference>
<dbReference type="PRINTS" id="PR00182">
    <property type="entry name" value="ECOLNEIPORIN"/>
</dbReference>
<keyword evidence="7" id="KW-0406">Ion transport</keyword>
<dbReference type="PRINTS" id="PR00184">
    <property type="entry name" value="NEISSPPORIN"/>
</dbReference>
<evidence type="ECO:0000259" key="11">
    <source>
        <dbReference type="Pfam" id="PF13609"/>
    </source>
</evidence>
<evidence type="ECO:0000256" key="4">
    <source>
        <dbReference type="ARBA" id="ARBA00022452"/>
    </source>
</evidence>
<dbReference type="PANTHER" id="PTHR34501">
    <property type="entry name" value="PROTEIN YDDL-RELATED"/>
    <property type="match status" value="1"/>
</dbReference>
<evidence type="ECO:0000256" key="9">
    <source>
        <dbReference type="ARBA" id="ARBA00023136"/>
    </source>
</evidence>
<dbReference type="InterPro" id="IPR023614">
    <property type="entry name" value="Porin_dom_sf"/>
</dbReference>
<name>A0ABT5K1P3_9BURK</name>
<keyword evidence="3" id="KW-0813">Transport</keyword>